<keyword evidence="3 6" id="KW-1133">Transmembrane helix</keyword>
<dbReference type="RefSeq" id="WP_164446326.1">
    <property type="nucleotide sequence ID" value="NZ_SAIY01000002.1"/>
</dbReference>
<dbReference type="GO" id="GO:0046677">
    <property type="term" value="P:response to antibiotic"/>
    <property type="evidence" value="ECO:0007669"/>
    <property type="project" value="UniProtKB-KW"/>
</dbReference>
<evidence type="ECO:0000256" key="2">
    <source>
        <dbReference type="ARBA" id="ARBA00022692"/>
    </source>
</evidence>
<dbReference type="Proteomes" id="UP000478148">
    <property type="component" value="Unassembled WGS sequence"/>
</dbReference>
<dbReference type="PROSITE" id="PS51012">
    <property type="entry name" value="ABC_TM2"/>
    <property type="match status" value="1"/>
</dbReference>
<gene>
    <name evidence="8" type="ORF">ENC19_07165</name>
</gene>
<evidence type="ECO:0000256" key="5">
    <source>
        <dbReference type="ARBA" id="ARBA00023251"/>
    </source>
</evidence>
<dbReference type="PANTHER" id="PTHR43229:SF2">
    <property type="entry name" value="NODULATION PROTEIN J"/>
    <property type="match status" value="1"/>
</dbReference>
<feature type="domain" description="ABC transmembrane type-2" evidence="7">
    <location>
        <begin position="23"/>
        <end position="248"/>
    </location>
</feature>
<feature type="transmembrane region" description="Helical" evidence="6">
    <location>
        <begin position="24"/>
        <end position="43"/>
    </location>
</feature>
<evidence type="ECO:0000256" key="6">
    <source>
        <dbReference type="RuleBase" id="RU361157"/>
    </source>
</evidence>
<dbReference type="PANTHER" id="PTHR43229">
    <property type="entry name" value="NODULATION PROTEIN J"/>
    <property type="match status" value="1"/>
</dbReference>
<keyword evidence="5" id="KW-0046">Antibiotic resistance</keyword>
<dbReference type="AlphaFoldDB" id="A0A6M1L3G6"/>
<dbReference type="InterPro" id="IPR051784">
    <property type="entry name" value="Nod_factor_ABC_transporter"/>
</dbReference>
<feature type="transmembrane region" description="Helical" evidence="6">
    <location>
        <begin position="173"/>
        <end position="197"/>
    </location>
</feature>
<comment type="similarity">
    <text evidence="6">Belongs to the ABC-2 integral membrane protein family.</text>
</comment>
<evidence type="ECO:0000256" key="1">
    <source>
        <dbReference type="ARBA" id="ARBA00004141"/>
    </source>
</evidence>
<sequence length="250" mass="26160">MSVGYEASVLAGRNLRRFLRSPRLLGDAITFPLILLVLLLVMFGEVVGGATDEPYIARLAPGIVLFSVAYSCVGTAVGFHADVHGGFQGRLRTMPIARMSPLLGRIAGDVVKFVLVTVVTVAVGYLLGFRFEQGVAAAVGFLLVVLLFALIFLWLALVVALTARSAEAAASALNAPVTLLLLVSTCLVPLSAFPGWAQPVIRANPLSCAHAALVGLSSGGPVLVPVLQTLAWVLGATLLLGPLALRLSRR</sequence>
<feature type="transmembrane region" description="Helical" evidence="6">
    <location>
        <begin position="102"/>
        <end position="128"/>
    </location>
</feature>
<evidence type="ECO:0000259" key="7">
    <source>
        <dbReference type="PROSITE" id="PS51012"/>
    </source>
</evidence>
<dbReference type="Pfam" id="PF01061">
    <property type="entry name" value="ABC2_membrane"/>
    <property type="match status" value="1"/>
</dbReference>
<reference evidence="8 9" key="1">
    <citation type="submission" date="2020-02" db="EMBL/GenBank/DDBJ databases">
        <title>Draft Genome Sequence of Verrucosispora sp. Strain CWR15, Isolated from Gulf of Mexico Sponge.</title>
        <authorList>
            <person name="Kennedy S.J."/>
            <person name="Cella E."/>
            <person name="Azarian T."/>
            <person name="Baker B.J."/>
            <person name="Shaw L.N."/>
        </authorList>
    </citation>
    <scope>NUCLEOTIDE SEQUENCE [LARGE SCALE GENOMIC DNA]</scope>
    <source>
        <strain evidence="8 9">CWR15</strain>
    </source>
</reference>
<evidence type="ECO:0000313" key="8">
    <source>
        <dbReference type="EMBL" id="NGM12450.1"/>
    </source>
</evidence>
<keyword evidence="9" id="KW-1185">Reference proteome</keyword>
<feature type="transmembrane region" description="Helical" evidence="6">
    <location>
        <begin position="222"/>
        <end position="245"/>
    </location>
</feature>
<keyword evidence="4 6" id="KW-0472">Membrane</keyword>
<accession>A0A6M1L3G6</accession>
<keyword evidence="6" id="KW-1003">Cell membrane</keyword>
<dbReference type="EMBL" id="SAIY01000002">
    <property type="protein sequence ID" value="NGM12450.1"/>
    <property type="molecule type" value="Genomic_DNA"/>
</dbReference>
<feature type="transmembrane region" description="Helical" evidence="6">
    <location>
        <begin position="134"/>
        <end position="161"/>
    </location>
</feature>
<dbReference type="InterPro" id="IPR013525">
    <property type="entry name" value="ABC2_TM"/>
</dbReference>
<keyword evidence="6" id="KW-0813">Transport</keyword>
<comment type="subcellular location">
    <subcellularLocation>
        <location evidence="6">Cell membrane</location>
        <topology evidence="6">Multi-pass membrane protein</topology>
    </subcellularLocation>
    <subcellularLocation>
        <location evidence="1">Membrane</location>
        <topology evidence="1">Multi-pass membrane protein</topology>
    </subcellularLocation>
</comment>
<comment type="caution">
    <text evidence="8">The sequence shown here is derived from an EMBL/GenBank/DDBJ whole genome shotgun (WGS) entry which is preliminary data.</text>
</comment>
<evidence type="ECO:0000313" key="9">
    <source>
        <dbReference type="Proteomes" id="UP000478148"/>
    </source>
</evidence>
<protein>
    <recommendedName>
        <fullName evidence="6">Transport permease protein</fullName>
    </recommendedName>
</protein>
<name>A0A6M1L3G6_9ACTN</name>
<dbReference type="InterPro" id="IPR047817">
    <property type="entry name" value="ABC2_TM_bact-type"/>
</dbReference>
<keyword evidence="2 6" id="KW-0812">Transmembrane</keyword>
<dbReference type="InterPro" id="IPR000412">
    <property type="entry name" value="ABC_2_transport"/>
</dbReference>
<feature type="transmembrane region" description="Helical" evidence="6">
    <location>
        <begin position="55"/>
        <end position="81"/>
    </location>
</feature>
<organism evidence="8 9">
    <name type="scientific">Verrucosispora sioxanthis</name>
    <dbReference type="NCBI Taxonomy" id="2499994"/>
    <lineage>
        <taxon>Bacteria</taxon>
        <taxon>Bacillati</taxon>
        <taxon>Actinomycetota</taxon>
        <taxon>Actinomycetes</taxon>
        <taxon>Micromonosporales</taxon>
        <taxon>Micromonosporaceae</taxon>
        <taxon>Micromonospora</taxon>
    </lineage>
</organism>
<dbReference type="PIRSF" id="PIRSF006648">
    <property type="entry name" value="DrrB"/>
    <property type="match status" value="1"/>
</dbReference>
<evidence type="ECO:0000256" key="4">
    <source>
        <dbReference type="ARBA" id="ARBA00023136"/>
    </source>
</evidence>
<proteinExistence type="inferred from homology"/>
<evidence type="ECO:0000256" key="3">
    <source>
        <dbReference type="ARBA" id="ARBA00022989"/>
    </source>
</evidence>
<dbReference type="GO" id="GO:0140359">
    <property type="term" value="F:ABC-type transporter activity"/>
    <property type="evidence" value="ECO:0007669"/>
    <property type="project" value="InterPro"/>
</dbReference>
<dbReference type="GO" id="GO:0043190">
    <property type="term" value="C:ATP-binding cassette (ABC) transporter complex"/>
    <property type="evidence" value="ECO:0007669"/>
    <property type="project" value="InterPro"/>
</dbReference>